<dbReference type="SUPFAM" id="SSF48371">
    <property type="entry name" value="ARM repeat"/>
    <property type="match status" value="1"/>
</dbReference>
<dbReference type="CDD" id="cd06561">
    <property type="entry name" value="AlkD_like"/>
    <property type="match status" value="1"/>
</dbReference>
<evidence type="ECO:0000313" key="1">
    <source>
        <dbReference type="EMBL" id="CUN40865.1"/>
    </source>
</evidence>
<evidence type="ECO:0000313" key="2">
    <source>
        <dbReference type="Proteomes" id="UP000095645"/>
    </source>
</evidence>
<dbReference type="Proteomes" id="UP000095645">
    <property type="component" value="Unassembled WGS sequence"/>
</dbReference>
<protein>
    <submittedName>
        <fullName evidence="1">DNA alkylation repair enzyme</fullName>
    </submittedName>
</protein>
<proteinExistence type="predicted"/>
<dbReference type="PANTHER" id="PTHR34070">
    <property type="entry name" value="ARMADILLO-TYPE FOLD"/>
    <property type="match status" value="1"/>
</dbReference>
<name>A0A173WR91_9FIRM</name>
<dbReference type="EMBL" id="CYZP01000001">
    <property type="protein sequence ID" value="CUN40865.1"/>
    <property type="molecule type" value="Genomic_DNA"/>
</dbReference>
<dbReference type="RefSeq" id="WP_055057205.1">
    <property type="nucleotide sequence ID" value="NZ_CYZP01000001.1"/>
</dbReference>
<dbReference type="Pfam" id="PF08713">
    <property type="entry name" value="DNA_alkylation"/>
    <property type="match status" value="1"/>
</dbReference>
<dbReference type="Gene3D" id="1.25.10.90">
    <property type="match status" value="1"/>
</dbReference>
<dbReference type="InterPro" id="IPR016024">
    <property type="entry name" value="ARM-type_fold"/>
</dbReference>
<organism evidence="1 2">
    <name type="scientific">Blautia obeum</name>
    <dbReference type="NCBI Taxonomy" id="40520"/>
    <lineage>
        <taxon>Bacteria</taxon>
        <taxon>Bacillati</taxon>
        <taxon>Bacillota</taxon>
        <taxon>Clostridia</taxon>
        <taxon>Lachnospirales</taxon>
        <taxon>Lachnospiraceae</taxon>
        <taxon>Blautia</taxon>
    </lineage>
</organism>
<gene>
    <name evidence="1" type="ORF">ERS852476_00009</name>
</gene>
<dbReference type="PANTHER" id="PTHR34070:SF1">
    <property type="entry name" value="DNA ALKYLATION REPAIR PROTEIN"/>
    <property type="match status" value="1"/>
</dbReference>
<dbReference type="InterPro" id="IPR014825">
    <property type="entry name" value="DNA_alkylation"/>
</dbReference>
<reference evidence="1 2" key="1">
    <citation type="submission" date="2015-09" db="EMBL/GenBank/DDBJ databases">
        <authorList>
            <consortium name="Pathogen Informatics"/>
        </authorList>
    </citation>
    <scope>NUCLEOTIDE SEQUENCE [LARGE SCALE GENOMIC DNA]</scope>
    <source>
        <strain evidence="1 2">2789STDY5834861</strain>
    </source>
</reference>
<accession>A0A173WR91</accession>
<sequence length="240" mass="28661">MNRKSQKEIQVTTHMVRQFLQENEDTGYRDFHSNLLPGVDNVMGIRLPVLRKFAKQLSGMDWQEWFEQADDQWYEETMLRGLVSAYAKMECKERLTYVAKFVPDVNNWAVCDCFCSTLKDADKYQIEYWDFIETYFTSNKEYEARFAAVMLLGHFVKREYLKESIRRLESITQQGYYAKMAVAWAVSVYFAAFPDEMLTYLQDGHKLDEFTYKKSLQKITESYRVDKEMKKIIKEMRQRG</sequence>
<dbReference type="AlphaFoldDB" id="A0A173WR91"/>